<feature type="transmembrane region" description="Helical" evidence="7">
    <location>
        <begin position="283"/>
        <end position="303"/>
    </location>
</feature>
<evidence type="ECO:0000256" key="5">
    <source>
        <dbReference type="ARBA" id="ARBA00022989"/>
    </source>
</evidence>
<keyword evidence="4 10" id="KW-0067">ATP-binding</keyword>
<dbReference type="PROSITE" id="PS50929">
    <property type="entry name" value="ABC_TM1F"/>
    <property type="match status" value="1"/>
</dbReference>
<dbReference type="GO" id="GO:0005524">
    <property type="term" value="F:ATP binding"/>
    <property type="evidence" value="ECO:0007669"/>
    <property type="project" value="UniProtKB-KW"/>
</dbReference>
<keyword evidence="6 7" id="KW-0472">Membrane</keyword>
<organism evidence="10 11">
    <name type="scientific">Croceivirga radicis</name>
    <dbReference type="NCBI Taxonomy" id="1929488"/>
    <lineage>
        <taxon>Bacteria</taxon>
        <taxon>Pseudomonadati</taxon>
        <taxon>Bacteroidota</taxon>
        <taxon>Flavobacteriia</taxon>
        <taxon>Flavobacteriales</taxon>
        <taxon>Flavobacteriaceae</taxon>
        <taxon>Croceivirga</taxon>
    </lineage>
</organism>
<gene>
    <name evidence="10" type="ORF">BUL40_06520</name>
</gene>
<dbReference type="Proteomes" id="UP000191680">
    <property type="component" value="Unassembled WGS sequence"/>
</dbReference>
<name>A0A1V6LTG0_9FLAO</name>
<dbReference type="PROSITE" id="PS50893">
    <property type="entry name" value="ABC_TRANSPORTER_2"/>
    <property type="match status" value="1"/>
</dbReference>
<dbReference type="Pfam" id="PF00664">
    <property type="entry name" value="ABC_membrane"/>
    <property type="match status" value="1"/>
</dbReference>
<feature type="transmembrane region" description="Helical" evidence="7">
    <location>
        <begin position="87"/>
        <end position="107"/>
    </location>
</feature>
<evidence type="ECO:0000256" key="3">
    <source>
        <dbReference type="ARBA" id="ARBA00022741"/>
    </source>
</evidence>
<dbReference type="Pfam" id="PF00005">
    <property type="entry name" value="ABC_tran"/>
    <property type="match status" value="1"/>
</dbReference>
<sequence>MSVLGKILRFAKPYKTYGVLNVICNILYSIFNVLSIIIFIPTLGILFDKQEEVFEKPVYTGFSDLKSYGEDSLNYFLTQKVADDGPMAALAFICIASILIFFLKNFFRYAAMYFLAFLRTGMVKDIQDLLYKKTVSLPISFFSEKRKGDLLARMTTDVKEVESSVINSLEGLVREPITIVIVLISMLMLSAKLTLFVFLFLPVAGFLISAVGKKLKAKSQAAQKENGIFLSFLEETLSGLKVIKGFNAEKILGDKFTASTARYKEIMKSVLHRQGMASPFSEFLGVAVVITVLWYGGSLVFAANSNLKPQDFMGYIGLFYTIINPVKAITTINYNIKKGNAATERIYEILDLENPIADAPNALPITDLKQQIQFKNIGFKYQEDYVLQDFNLTVKKGQTVALVGQSGSGKSTVANLITRFYDVNDGEILIDGTNIKAFTKKSVRGLMGLVTQDSILFNDSVKNNIALGKENATEEEIVAAAKIANAHDFIMDLPNGYNTNIGDSGNKLSGGQKQRLSIARAVLKNPPIMVLDEATSALDTESERLVQDALEKMMQNRTSLVIAHRLSTIQNADLIVVMQKGKILEQGTHEELLNSNKGYKRLVEMQNLA</sequence>
<comment type="subcellular location">
    <subcellularLocation>
        <location evidence="1">Cell membrane</location>
        <topology evidence="1">Multi-pass membrane protein</topology>
    </subcellularLocation>
</comment>
<dbReference type="GO" id="GO:0015421">
    <property type="term" value="F:ABC-type oligopeptide transporter activity"/>
    <property type="evidence" value="ECO:0007669"/>
    <property type="project" value="TreeGrafter"/>
</dbReference>
<comment type="caution">
    <text evidence="10">The sequence shown here is derived from an EMBL/GenBank/DDBJ whole genome shotgun (WGS) entry which is preliminary data.</text>
</comment>
<feature type="domain" description="ABC transporter" evidence="8">
    <location>
        <begin position="372"/>
        <end position="605"/>
    </location>
</feature>
<evidence type="ECO:0000259" key="8">
    <source>
        <dbReference type="PROSITE" id="PS50893"/>
    </source>
</evidence>
<feature type="transmembrane region" description="Helical" evidence="7">
    <location>
        <begin position="315"/>
        <end position="336"/>
    </location>
</feature>
<dbReference type="InterPro" id="IPR011527">
    <property type="entry name" value="ABC1_TM_dom"/>
</dbReference>
<accession>A0A1V6LTG0</accession>
<dbReference type="PANTHER" id="PTHR43394">
    <property type="entry name" value="ATP-DEPENDENT PERMEASE MDL1, MITOCHONDRIAL"/>
    <property type="match status" value="1"/>
</dbReference>
<dbReference type="InterPro" id="IPR017871">
    <property type="entry name" value="ABC_transporter-like_CS"/>
</dbReference>
<dbReference type="SUPFAM" id="SSF52540">
    <property type="entry name" value="P-loop containing nucleoside triphosphate hydrolases"/>
    <property type="match status" value="1"/>
</dbReference>
<dbReference type="Gene3D" id="3.40.50.300">
    <property type="entry name" value="P-loop containing nucleotide triphosphate hydrolases"/>
    <property type="match status" value="1"/>
</dbReference>
<dbReference type="InterPro" id="IPR003439">
    <property type="entry name" value="ABC_transporter-like_ATP-bd"/>
</dbReference>
<keyword evidence="2 7" id="KW-0812">Transmembrane</keyword>
<dbReference type="EMBL" id="MTBC01000003">
    <property type="protein sequence ID" value="OQD43480.1"/>
    <property type="molecule type" value="Genomic_DNA"/>
</dbReference>
<evidence type="ECO:0000259" key="9">
    <source>
        <dbReference type="PROSITE" id="PS50929"/>
    </source>
</evidence>
<evidence type="ECO:0000256" key="1">
    <source>
        <dbReference type="ARBA" id="ARBA00004651"/>
    </source>
</evidence>
<evidence type="ECO:0000256" key="2">
    <source>
        <dbReference type="ARBA" id="ARBA00022692"/>
    </source>
</evidence>
<dbReference type="PROSITE" id="PS00211">
    <property type="entry name" value="ABC_TRANSPORTER_1"/>
    <property type="match status" value="1"/>
</dbReference>
<dbReference type="InterPro" id="IPR039421">
    <property type="entry name" value="Type_1_exporter"/>
</dbReference>
<dbReference type="InterPro" id="IPR036640">
    <property type="entry name" value="ABC1_TM_sf"/>
</dbReference>
<proteinExistence type="predicted"/>
<feature type="domain" description="ABC transmembrane type-1" evidence="9">
    <location>
        <begin position="19"/>
        <end position="338"/>
    </location>
</feature>
<dbReference type="GO" id="GO:0005886">
    <property type="term" value="C:plasma membrane"/>
    <property type="evidence" value="ECO:0007669"/>
    <property type="project" value="UniProtKB-SubCell"/>
</dbReference>
<dbReference type="AlphaFoldDB" id="A0A1V6LTG0"/>
<keyword evidence="11" id="KW-1185">Reference proteome</keyword>
<dbReference type="SUPFAM" id="SSF90123">
    <property type="entry name" value="ABC transporter transmembrane region"/>
    <property type="match status" value="1"/>
</dbReference>
<dbReference type="Gene3D" id="1.20.1560.10">
    <property type="entry name" value="ABC transporter type 1, transmembrane domain"/>
    <property type="match status" value="1"/>
</dbReference>
<dbReference type="CDD" id="cd03251">
    <property type="entry name" value="ABCC_MsbA"/>
    <property type="match status" value="1"/>
</dbReference>
<dbReference type="InterPro" id="IPR003593">
    <property type="entry name" value="AAA+_ATPase"/>
</dbReference>
<keyword evidence="3" id="KW-0547">Nucleotide-binding</keyword>
<evidence type="ECO:0000313" key="11">
    <source>
        <dbReference type="Proteomes" id="UP000191680"/>
    </source>
</evidence>
<protein>
    <submittedName>
        <fullName evidence="10">Antibiotic ABC transporter ATP-binding protein</fullName>
    </submittedName>
</protein>
<feature type="transmembrane region" description="Helical" evidence="7">
    <location>
        <begin position="20"/>
        <end position="47"/>
    </location>
</feature>
<keyword evidence="5 7" id="KW-1133">Transmembrane helix</keyword>
<dbReference type="OrthoDB" id="9780296at2"/>
<dbReference type="CDD" id="cd18552">
    <property type="entry name" value="ABC_6TM_MsbA_like"/>
    <property type="match status" value="1"/>
</dbReference>
<dbReference type="GO" id="GO:0016887">
    <property type="term" value="F:ATP hydrolysis activity"/>
    <property type="evidence" value="ECO:0007669"/>
    <property type="project" value="InterPro"/>
</dbReference>
<reference evidence="10 11" key="1">
    <citation type="submission" date="2016-12" db="EMBL/GenBank/DDBJ databases">
        <authorList>
            <person name="Song W.-J."/>
            <person name="Kurnit D.M."/>
        </authorList>
    </citation>
    <scope>NUCLEOTIDE SEQUENCE [LARGE SCALE GENOMIC DNA]</scope>
    <source>
        <strain evidence="10 11">HSG9</strain>
    </source>
</reference>
<evidence type="ECO:0000256" key="4">
    <source>
        <dbReference type="ARBA" id="ARBA00022840"/>
    </source>
</evidence>
<dbReference type="SMART" id="SM00382">
    <property type="entry name" value="AAA"/>
    <property type="match status" value="1"/>
</dbReference>
<evidence type="ECO:0000313" key="10">
    <source>
        <dbReference type="EMBL" id="OQD43480.1"/>
    </source>
</evidence>
<dbReference type="RefSeq" id="WP_080318557.1">
    <property type="nucleotide sequence ID" value="NZ_MTBC01000003.1"/>
</dbReference>
<dbReference type="PANTHER" id="PTHR43394:SF1">
    <property type="entry name" value="ATP-BINDING CASSETTE SUB-FAMILY B MEMBER 10, MITOCHONDRIAL"/>
    <property type="match status" value="1"/>
</dbReference>
<dbReference type="FunFam" id="3.40.50.300:FF:000218">
    <property type="entry name" value="Multidrug ABC transporter ATP-binding protein"/>
    <property type="match status" value="1"/>
</dbReference>
<dbReference type="InterPro" id="IPR027417">
    <property type="entry name" value="P-loop_NTPase"/>
</dbReference>
<evidence type="ECO:0000256" key="6">
    <source>
        <dbReference type="ARBA" id="ARBA00023136"/>
    </source>
</evidence>
<evidence type="ECO:0000256" key="7">
    <source>
        <dbReference type="SAM" id="Phobius"/>
    </source>
</evidence>